<protein>
    <submittedName>
        <fullName evidence="2">DUF748 domain-containing protein</fullName>
    </submittedName>
</protein>
<evidence type="ECO:0000313" key="2">
    <source>
        <dbReference type="EMBL" id="MFD2755941.1"/>
    </source>
</evidence>
<accession>A0ABW5UQN7</accession>
<dbReference type="InterPro" id="IPR052894">
    <property type="entry name" value="AsmA-related"/>
</dbReference>
<name>A0ABW5UQN7_9BURK</name>
<evidence type="ECO:0000256" key="1">
    <source>
        <dbReference type="SAM" id="MobiDB-lite"/>
    </source>
</evidence>
<dbReference type="PANTHER" id="PTHR30441">
    <property type="entry name" value="DUF748 DOMAIN-CONTAINING PROTEIN"/>
    <property type="match status" value="1"/>
</dbReference>
<feature type="compositionally biased region" description="Low complexity" evidence="1">
    <location>
        <begin position="363"/>
        <end position="384"/>
    </location>
</feature>
<proteinExistence type="predicted"/>
<sequence>MPLLASRPWLRRLIWAVSAILLLGFLAWALVPVIAKSQLEKQASAKLGRPVHVGKVQFEPWALAITLHDLSIDKASKSIASDAGGESAGSQNLVENAAAEPQLQIKRIYVNASLQSLFRLAPVLDAVEVDAPVVRLTQHALGRLDIDDVLAKLAEPSPEPSKPVQFALYNIALRDGRVELNDEVVQRKHELKDLQLSIPFISNLASKREIKVLPHLAFDLNGSRFQSQAESTPFTDRRQTSVQLKWEGIDLTPYLGYVPASVPVQPRSGVLDTDLDIRFEQLAEPMVHVSGKLALSKVAIDDRQNAPLLRFDQLQAQLKNVQPLQQQVELESVRWDKPEIFASRNAEGVINWLSLQGTSHDGAAQAKTKEPAAPAEKTAEAQPAADKGLKLSLHQFDMDGATVHWNDAATGTAPAVLTLAPLHVEARDVLWPMSQPMHLALKARLNQGAQAQEGTGAVSLAVQGTATVQEGRLNLELGQLPLQWVEPYVAAHFKPRLTAMLDTRAELAWGKDGIVARIAELTADKVQLQDKQAPVSIEQLKVQGAQVDLASQQVQIESIVLQKPQLAATRDAQGRWMYERWLPAASAAPHASRAKAAPAKGSGPARPWAVKLAAVDVDGGVIQYRDEAPSAETGARNNVQLELSALRVRLGALEPLAAKAAPTPLELSAKVGSGRRVQAGSLSFRGQFGLAPVSAQGQLQARGVPLHAFEPYFGSQLNVDLVRADGNFRGKVQYAALARGPEVNVQGDVELNDLRMRSRLAAPVQPETGDKPRTAKGALTAVLNDSTADRAKALARETGLGLGDDLLAWKTLAVRGLELQLKPAQPLRVTVRETALGDFFARVIVQRNGRINLQDIVKTERSEQSVQQNAQADAKAAAGEKPEAPVAAAAPAKPEDSGPAPVIKVGPIVLTGGKVQFSDYFIQPNYSADLSELSGRLSAFSSQAPEGQDGPQMADLEIKGRAQGTASLDITGKINPLARPLAMDVRAQMRDLELSPLSPYSIKYAGHGIERGKLHMDVNYKIQPDGQLTASNKLVLNQLTFGEAVPGAPASLPVRLAVALLADRNGVIDLDVPISGSLNDPQFRLAPIIFKVIGNLIMKAVTAPFALLSGAFSGGDESGAVNFAPGSAKLDAKAREGLAKIVKALNDRPALKMTVVGEARDAEDRQAWKSVELDRLLLAQKRRQAIRDGKSGEDVAEITDAERPALLKAVYSRSDIKKPRNMIGLAKDLPPEQMKALLVDSIAVPDDAMRELALARGVAVRDYLASQQLPLERLFLGAPRTDGQDKDWTPRAQLSLSTQ</sequence>
<dbReference type="Gene3D" id="3.30.1330.60">
    <property type="entry name" value="OmpA-like domain"/>
    <property type="match status" value="1"/>
</dbReference>
<reference evidence="3" key="1">
    <citation type="journal article" date="2019" name="Int. J. Syst. Evol. Microbiol.">
        <title>The Global Catalogue of Microorganisms (GCM) 10K type strain sequencing project: providing services to taxonomists for standard genome sequencing and annotation.</title>
        <authorList>
            <consortium name="The Broad Institute Genomics Platform"/>
            <consortium name="The Broad Institute Genome Sequencing Center for Infectious Disease"/>
            <person name="Wu L."/>
            <person name="Ma J."/>
        </authorList>
    </citation>
    <scope>NUCLEOTIDE SEQUENCE [LARGE SCALE GENOMIC DNA]</scope>
    <source>
        <strain evidence="3">TISTR 1906</strain>
    </source>
</reference>
<dbReference type="RefSeq" id="WP_066471351.1">
    <property type="nucleotide sequence ID" value="NZ_BCNT01000001.1"/>
</dbReference>
<feature type="region of interest" description="Disordered" evidence="1">
    <location>
        <begin position="361"/>
        <end position="384"/>
    </location>
</feature>
<gene>
    <name evidence="2" type="ORF">ACFSW6_17865</name>
</gene>
<evidence type="ECO:0000313" key="3">
    <source>
        <dbReference type="Proteomes" id="UP001597463"/>
    </source>
</evidence>
<dbReference type="Pfam" id="PF05359">
    <property type="entry name" value="DUF748"/>
    <property type="match status" value="2"/>
</dbReference>
<dbReference type="InterPro" id="IPR036737">
    <property type="entry name" value="OmpA-like_sf"/>
</dbReference>
<dbReference type="InterPro" id="IPR008023">
    <property type="entry name" value="DUF748"/>
</dbReference>
<dbReference type="EMBL" id="JBHUMV010000008">
    <property type="protein sequence ID" value="MFD2755941.1"/>
    <property type="molecule type" value="Genomic_DNA"/>
</dbReference>
<dbReference type="Proteomes" id="UP001597463">
    <property type="component" value="Unassembled WGS sequence"/>
</dbReference>
<organism evidence="2 3">
    <name type="scientific">Comamonas terrae</name>
    <dbReference type="NCBI Taxonomy" id="673548"/>
    <lineage>
        <taxon>Bacteria</taxon>
        <taxon>Pseudomonadati</taxon>
        <taxon>Pseudomonadota</taxon>
        <taxon>Betaproteobacteria</taxon>
        <taxon>Burkholderiales</taxon>
        <taxon>Comamonadaceae</taxon>
        <taxon>Comamonas</taxon>
    </lineage>
</organism>
<comment type="caution">
    <text evidence="2">The sequence shown here is derived from an EMBL/GenBank/DDBJ whole genome shotgun (WGS) entry which is preliminary data.</text>
</comment>
<feature type="region of interest" description="Disordered" evidence="1">
    <location>
        <begin position="859"/>
        <end position="900"/>
    </location>
</feature>
<keyword evidence="3" id="KW-1185">Reference proteome</keyword>
<dbReference type="PANTHER" id="PTHR30441:SF8">
    <property type="entry name" value="DUF748 DOMAIN-CONTAINING PROTEIN"/>
    <property type="match status" value="1"/>
</dbReference>